<evidence type="ECO:0000256" key="1">
    <source>
        <dbReference type="ARBA" id="ARBA00004651"/>
    </source>
</evidence>
<dbReference type="KEGG" id="hspo:JGZ69_15290"/>
<evidence type="ECO:0000256" key="7">
    <source>
        <dbReference type="SAM" id="Phobius"/>
    </source>
</evidence>
<dbReference type="PANTHER" id="PTHR30487:SF0">
    <property type="entry name" value="PREPILIN LEADER PEPTIDASE_N-METHYLTRANSFERASE-RELATED"/>
    <property type="match status" value="1"/>
</dbReference>
<reference evidence="10 11" key="1">
    <citation type="submission" date="2020-12" db="EMBL/GenBank/DDBJ databases">
        <title>Taxonomic evaluation of the Bacillus sporothermodurans group of bacteria based on whole genome sequences.</title>
        <authorList>
            <person name="Fiedler G."/>
            <person name="Herbstmann A.-D."/>
            <person name="Doll E."/>
            <person name="Wenning M."/>
            <person name="Brinks E."/>
            <person name="Kabisch J."/>
            <person name="Breitenwieser F."/>
            <person name="Lappann M."/>
            <person name="Boehnlein C."/>
            <person name="Franz C."/>
        </authorList>
    </citation>
    <scope>NUCLEOTIDE SEQUENCE [LARGE SCALE GENOMIC DNA]</scope>
    <source>
        <strain evidence="10 11">DSM 10599</strain>
    </source>
</reference>
<dbReference type="InterPro" id="IPR010627">
    <property type="entry name" value="Prepilin_pept_A24_N"/>
</dbReference>
<comment type="subcellular location">
    <subcellularLocation>
        <location evidence="1">Cell membrane</location>
        <topology evidence="1">Multi-pass membrane protein</topology>
    </subcellularLocation>
</comment>
<accession>A0AB37HMI8</accession>
<keyword evidence="3" id="KW-1003">Cell membrane</keyword>
<dbReference type="InterPro" id="IPR050882">
    <property type="entry name" value="Prepilin_peptidase/N-MTase"/>
</dbReference>
<evidence type="ECO:0000256" key="5">
    <source>
        <dbReference type="ARBA" id="ARBA00022989"/>
    </source>
</evidence>
<gene>
    <name evidence="10" type="ORF">JGZ69_15290</name>
</gene>
<protein>
    <submittedName>
        <fullName evidence="10">Prepilin peptidase</fullName>
    </submittedName>
</protein>
<dbReference type="GO" id="GO:0005886">
    <property type="term" value="C:plasma membrane"/>
    <property type="evidence" value="ECO:0007669"/>
    <property type="project" value="UniProtKB-SubCell"/>
</dbReference>
<feature type="transmembrane region" description="Helical" evidence="7">
    <location>
        <begin position="96"/>
        <end position="116"/>
    </location>
</feature>
<feature type="transmembrane region" description="Helical" evidence="7">
    <location>
        <begin position="6"/>
        <end position="25"/>
    </location>
</feature>
<feature type="domain" description="Prepilin peptidase A24 N-terminal" evidence="9">
    <location>
        <begin position="8"/>
        <end position="87"/>
    </location>
</feature>
<dbReference type="Pfam" id="PF06750">
    <property type="entry name" value="A24_N_bact"/>
    <property type="match status" value="1"/>
</dbReference>
<dbReference type="Proteomes" id="UP000595512">
    <property type="component" value="Chromosome"/>
</dbReference>
<feature type="transmembrane region" description="Helical" evidence="7">
    <location>
        <begin position="175"/>
        <end position="206"/>
    </location>
</feature>
<name>A0AB37HMI8_9BACI</name>
<evidence type="ECO:0000313" key="10">
    <source>
        <dbReference type="EMBL" id="QQX27517.1"/>
    </source>
</evidence>
<feature type="transmembrane region" description="Helical" evidence="7">
    <location>
        <begin position="218"/>
        <end position="243"/>
    </location>
</feature>
<evidence type="ECO:0000259" key="9">
    <source>
        <dbReference type="Pfam" id="PF06750"/>
    </source>
</evidence>
<keyword evidence="5 7" id="KW-1133">Transmembrane helix</keyword>
<evidence type="ECO:0000256" key="4">
    <source>
        <dbReference type="ARBA" id="ARBA00022692"/>
    </source>
</evidence>
<dbReference type="RefSeq" id="WP_107920258.1">
    <property type="nucleotide sequence ID" value="NZ_CP066701.1"/>
</dbReference>
<evidence type="ECO:0000259" key="8">
    <source>
        <dbReference type="Pfam" id="PF01478"/>
    </source>
</evidence>
<proteinExistence type="inferred from homology"/>
<dbReference type="Gene3D" id="1.20.120.1220">
    <property type="match status" value="1"/>
</dbReference>
<evidence type="ECO:0000313" key="11">
    <source>
        <dbReference type="Proteomes" id="UP000595512"/>
    </source>
</evidence>
<organism evidence="10 11">
    <name type="scientific">Heyndrickxia sporothermodurans</name>
    <dbReference type="NCBI Taxonomy" id="46224"/>
    <lineage>
        <taxon>Bacteria</taxon>
        <taxon>Bacillati</taxon>
        <taxon>Bacillota</taxon>
        <taxon>Bacilli</taxon>
        <taxon>Bacillales</taxon>
        <taxon>Bacillaceae</taxon>
        <taxon>Heyndrickxia</taxon>
    </lineage>
</organism>
<comment type="similarity">
    <text evidence="2">Belongs to the peptidase A24 family.</text>
</comment>
<dbReference type="InterPro" id="IPR000045">
    <property type="entry name" value="Prepilin_IV_endopep_pep"/>
</dbReference>
<dbReference type="EMBL" id="CP066701">
    <property type="protein sequence ID" value="QQX27517.1"/>
    <property type="molecule type" value="Genomic_DNA"/>
</dbReference>
<keyword evidence="4 7" id="KW-0812">Transmembrane</keyword>
<dbReference type="PANTHER" id="PTHR30487">
    <property type="entry name" value="TYPE 4 PREPILIN-LIKE PROTEINS LEADER PEPTIDE-PROCESSING ENZYME"/>
    <property type="match status" value="1"/>
</dbReference>
<dbReference type="Pfam" id="PF01478">
    <property type="entry name" value="Peptidase_A24"/>
    <property type="match status" value="1"/>
</dbReference>
<keyword evidence="6 7" id="KW-0472">Membrane</keyword>
<dbReference type="GO" id="GO:0004190">
    <property type="term" value="F:aspartic-type endopeptidase activity"/>
    <property type="evidence" value="ECO:0007669"/>
    <property type="project" value="InterPro"/>
</dbReference>
<sequence>MIILIFLYALLLGSFFNVVGLRVPVNQSIVKPRSACSHCHRTLSAMELIPVFSYLIQGGKCRHCKGRLSPLYPLGELITAILFVFSYEQIGWNFEVIIAWTLISLIIIIFISDIAYMIIPDKILLVFTGIFFIERFLSPLDPWWDSLLGGAIGFLLLLAIAFVSKGGMGGGDIKLFGVLGFVLGLKSVLLSFFLATLFGAVVGIIGMKLGSFKKGKPIPFGPFIGLGALVTYFYGQIIIDWYLSLLT</sequence>
<dbReference type="GO" id="GO:0006465">
    <property type="term" value="P:signal peptide processing"/>
    <property type="evidence" value="ECO:0007669"/>
    <property type="project" value="TreeGrafter"/>
</dbReference>
<evidence type="ECO:0000256" key="2">
    <source>
        <dbReference type="ARBA" id="ARBA00005801"/>
    </source>
</evidence>
<feature type="domain" description="Prepilin type IV endopeptidase peptidase" evidence="8">
    <location>
        <begin position="101"/>
        <end position="204"/>
    </location>
</feature>
<evidence type="ECO:0000256" key="3">
    <source>
        <dbReference type="ARBA" id="ARBA00022475"/>
    </source>
</evidence>
<dbReference type="AlphaFoldDB" id="A0AB37HMI8"/>
<evidence type="ECO:0000256" key="6">
    <source>
        <dbReference type="ARBA" id="ARBA00023136"/>
    </source>
</evidence>
<feature type="transmembrane region" description="Helical" evidence="7">
    <location>
        <begin position="146"/>
        <end position="163"/>
    </location>
</feature>
<feature type="transmembrane region" description="Helical" evidence="7">
    <location>
        <begin position="71"/>
        <end position="90"/>
    </location>
</feature>